<feature type="region of interest" description="Disordered" evidence="1">
    <location>
        <begin position="65"/>
        <end position="108"/>
    </location>
</feature>
<feature type="non-terminal residue" evidence="2">
    <location>
        <position position="1"/>
    </location>
</feature>
<protein>
    <submittedName>
        <fullName evidence="2">Uncharacterized protein</fullName>
    </submittedName>
</protein>
<evidence type="ECO:0000313" key="2">
    <source>
        <dbReference type="EMBL" id="CAF4401601.1"/>
    </source>
</evidence>
<dbReference type="Proteomes" id="UP000663844">
    <property type="component" value="Unassembled WGS sequence"/>
</dbReference>
<evidence type="ECO:0000313" key="3">
    <source>
        <dbReference type="Proteomes" id="UP000663844"/>
    </source>
</evidence>
<feature type="compositionally biased region" description="Basic and acidic residues" evidence="1">
    <location>
        <begin position="72"/>
        <end position="100"/>
    </location>
</feature>
<proteinExistence type="predicted"/>
<accession>A0A820PAS0</accession>
<feature type="compositionally biased region" description="Basic and acidic residues" evidence="1">
    <location>
        <begin position="42"/>
        <end position="51"/>
    </location>
</feature>
<reference evidence="2" key="1">
    <citation type="submission" date="2021-02" db="EMBL/GenBank/DDBJ databases">
        <authorList>
            <person name="Nowell W R."/>
        </authorList>
    </citation>
    <scope>NUCLEOTIDE SEQUENCE</scope>
</reference>
<dbReference type="EMBL" id="CAJOAZ010026490">
    <property type="protein sequence ID" value="CAF4401601.1"/>
    <property type="molecule type" value="Genomic_DNA"/>
</dbReference>
<sequence>EQFEHIVKLKSELDEEKTRLRTLERQLPKLSDSQHNQNGVLDSEHQKQLTKEVTDLKNRLQRLEAENVSLHQENKRYDAQLKRHKQQTDDAERIEEDLKQERRRLQRE</sequence>
<dbReference type="AlphaFoldDB" id="A0A820PAS0"/>
<feature type="non-terminal residue" evidence="2">
    <location>
        <position position="108"/>
    </location>
</feature>
<evidence type="ECO:0000256" key="1">
    <source>
        <dbReference type="SAM" id="MobiDB-lite"/>
    </source>
</evidence>
<comment type="caution">
    <text evidence="2">The sequence shown here is derived from an EMBL/GenBank/DDBJ whole genome shotgun (WGS) entry which is preliminary data.</text>
</comment>
<feature type="region of interest" description="Disordered" evidence="1">
    <location>
        <begin position="24"/>
        <end position="51"/>
    </location>
</feature>
<gene>
    <name evidence="2" type="ORF">OXD698_LOCUS51490</name>
</gene>
<organism evidence="2 3">
    <name type="scientific">Adineta steineri</name>
    <dbReference type="NCBI Taxonomy" id="433720"/>
    <lineage>
        <taxon>Eukaryota</taxon>
        <taxon>Metazoa</taxon>
        <taxon>Spiralia</taxon>
        <taxon>Gnathifera</taxon>
        <taxon>Rotifera</taxon>
        <taxon>Eurotatoria</taxon>
        <taxon>Bdelloidea</taxon>
        <taxon>Adinetida</taxon>
        <taxon>Adinetidae</taxon>
        <taxon>Adineta</taxon>
    </lineage>
</organism>
<feature type="compositionally biased region" description="Polar residues" evidence="1">
    <location>
        <begin position="31"/>
        <end position="40"/>
    </location>
</feature>
<name>A0A820PAS0_9BILA</name>